<dbReference type="EMBL" id="BAAAHH010000008">
    <property type="protein sequence ID" value="GAA0948376.1"/>
    <property type="molecule type" value="Genomic_DNA"/>
</dbReference>
<name>A0ABP4BAJ0_9ACTN</name>
<feature type="domain" description="Tyr recombinase" evidence="2">
    <location>
        <begin position="32"/>
        <end position="246"/>
    </location>
</feature>
<proteinExistence type="predicted"/>
<dbReference type="Gene3D" id="1.10.443.10">
    <property type="entry name" value="Intergrase catalytic core"/>
    <property type="match status" value="1"/>
</dbReference>
<dbReference type="Proteomes" id="UP001500665">
    <property type="component" value="Unassembled WGS sequence"/>
</dbReference>
<keyword evidence="4" id="KW-1185">Reference proteome</keyword>
<sequence>MMAYAVELELLEKDPIKTLNWEPPDRVTYQVDRRSVINPYQGKKLLEAIGNRKPSGPLLKPFFALLYYSGLRPEEAVNVFEEDLTLPDNDEEWGEIYIHEATPDAGRAWTDSGEIRDKRGLKHRPRGDGRWVPVPPPLVTILRRHKKENGFGPGGRICYGLQGGVLATSTILRIFNQVREDAFTEAEQKSPLATRPYDLRHACLSTWLNAGVSITQVAEWAGNSPDVLSHVYAKCLTGQGAIDRAKISTVLDDRSWEMVPGPGSSSQIPAGGSSM</sequence>
<protein>
    <recommendedName>
        <fullName evidence="2">Tyr recombinase domain-containing protein</fullName>
    </recommendedName>
</protein>
<dbReference type="InterPro" id="IPR011010">
    <property type="entry name" value="DNA_brk_join_enz"/>
</dbReference>
<accession>A0ABP4BAJ0</accession>
<gene>
    <name evidence="3" type="ORF">GCM10009550_24660</name>
</gene>
<dbReference type="SUPFAM" id="SSF56349">
    <property type="entry name" value="DNA breaking-rejoining enzymes"/>
    <property type="match status" value="1"/>
</dbReference>
<evidence type="ECO:0000313" key="4">
    <source>
        <dbReference type="Proteomes" id="UP001500665"/>
    </source>
</evidence>
<dbReference type="CDD" id="cd00397">
    <property type="entry name" value="DNA_BRE_C"/>
    <property type="match status" value="1"/>
</dbReference>
<dbReference type="PROSITE" id="PS51898">
    <property type="entry name" value="TYR_RECOMBINASE"/>
    <property type="match status" value="1"/>
</dbReference>
<reference evidence="4" key="1">
    <citation type="journal article" date="2019" name="Int. J. Syst. Evol. Microbiol.">
        <title>The Global Catalogue of Microorganisms (GCM) 10K type strain sequencing project: providing services to taxonomists for standard genome sequencing and annotation.</title>
        <authorList>
            <consortium name="The Broad Institute Genomics Platform"/>
            <consortium name="The Broad Institute Genome Sequencing Center for Infectious Disease"/>
            <person name="Wu L."/>
            <person name="Ma J."/>
        </authorList>
    </citation>
    <scope>NUCLEOTIDE SEQUENCE [LARGE SCALE GENOMIC DNA]</scope>
    <source>
        <strain evidence="4">JCM 10696</strain>
    </source>
</reference>
<comment type="caution">
    <text evidence="3">The sequence shown here is derived from an EMBL/GenBank/DDBJ whole genome shotgun (WGS) entry which is preliminary data.</text>
</comment>
<dbReference type="InterPro" id="IPR013762">
    <property type="entry name" value="Integrase-like_cat_sf"/>
</dbReference>
<evidence type="ECO:0000259" key="2">
    <source>
        <dbReference type="PROSITE" id="PS51898"/>
    </source>
</evidence>
<organism evidence="3 4">
    <name type="scientific">Actinocorallia libanotica</name>
    <dbReference type="NCBI Taxonomy" id="46162"/>
    <lineage>
        <taxon>Bacteria</taxon>
        <taxon>Bacillati</taxon>
        <taxon>Actinomycetota</taxon>
        <taxon>Actinomycetes</taxon>
        <taxon>Streptosporangiales</taxon>
        <taxon>Thermomonosporaceae</taxon>
        <taxon>Actinocorallia</taxon>
    </lineage>
</organism>
<dbReference type="InterPro" id="IPR002104">
    <property type="entry name" value="Integrase_catalytic"/>
</dbReference>
<evidence type="ECO:0000313" key="3">
    <source>
        <dbReference type="EMBL" id="GAA0948376.1"/>
    </source>
</evidence>
<evidence type="ECO:0000256" key="1">
    <source>
        <dbReference type="ARBA" id="ARBA00023172"/>
    </source>
</evidence>
<keyword evidence="1" id="KW-0233">DNA recombination</keyword>
<dbReference type="RefSeq" id="WP_344240014.1">
    <property type="nucleotide sequence ID" value="NZ_BAAAHH010000008.1"/>
</dbReference>